<feature type="chain" id="PRO_5026129202" evidence="2">
    <location>
        <begin position="17"/>
        <end position="84"/>
    </location>
</feature>
<evidence type="ECO:0000313" key="3">
    <source>
        <dbReference type="EMBL" id="KAF2404300.1"/>
    </source>
</evidence>
<evidence type="ECO:0000313" key="4">
    <source>
        <dbReference type="Proteomes" id="UP000799640"/>
    </source>
</evidence>
<dbReference type="OrthoDB" id="10447550at2759"/>
<gene>
    <name evidence="3" type="ORF">EJ06DRAFT_526383</name>
</gene>
<evidence type="ECO:0000256" key="2">
    <source>
        <dbReference type="SAM" id="SignalP"/>
    </source>
</evidence>
<feature type="signal peptide" evidence="2">
    <location>
        <begin position="1"/>
        <end position="16"/>
    </location>
</feature>
<keyword evidence="2" id="KW-0732">Signal</keyword>
<evidence type="ECO:0000256" key="1">
    <source>
        <dbReference type="SAM" id="MobiDB-lite"/>
    </source>
</evidence>
<sequence length="84" mass="8797">MWTPYILLLFAATAFAQKSCQPNSLEKVHLGHGHDINTGDLYQGGRVVHAGLKLPGGSGCLPDWEKDGPKTAPKSSSKGPAGPS</sequence>
<organism evidence="3 4">
    <name type="scientific">Trichodelitschia bisporula</name>
    <dbReference type="NCBI Taxonomy" id="703511"/>
    <lineage>
        <taxon>Eukaryota</taxon>
        <taxon>Fungi</taxon>
        <taxon>Dikarya</taxon>
        <taxon>Ascomycota</taxon>
        <taxon>Pezizomycotina</taxon>
        <taxon>Dothideomycetes</taxon>
        <taxon>Dothideomycetes incertae sedis</taxon>
        <taxon>Phaeotrichales</taxon>
        <taxon>Phaeotrichaceae</taxon>
        <taxon>Trichodelitschia</taxon>
    </lineage>
</organism>
<dbReference type="EMBL" id="ML996688">
    <property type="protein sequence ID" value="KAF2404300.1"/>
    <property type="molecule type" value="Genomic_DNA"/>
</dbReference>
<keyword evidence="4" id="KW-1185">Reference proteome</keyword>
<feature type="compositionally biased region" description="Low complexity" evidence="1">
    <location>
        <begin position="72"/>
        <end position="84"/>
    </location>
</feature>
<reference evidence="3" key="1">
    <citation type="journal article" date="2020" name="Stud. Mycol.">
        <title>101 Dothideomycetes genomes: a test case for predicting lifestyles and emergence of pathogens.</title>
        <authorList>
            <person name="Haridas S."/>
            <person name="Albert R."/>
            <person name="Binder M."/>
            <person name="Bloem J."/>
            <person name="Labutti K."/>
            <person name="Salamov A."/>
            <person name="Andreopoulos B."/>
            <person name="Baker S."/>
            <person name="Barry K."/>
            <person name="Bills G."/>
            <person name="Bluhm B."/>
            <person name="Cannon C."/>
            <person name="Castanera R."/>
            <person name="Culley D."/>
            <person name="Daum C."/>
            <person name="Ezra D."/>
            <person name="Gonzalez J."/>
            <person name="Henrissat B."/>
            <person name="Kuo A."/>
            <person name="Liang C."/>
            <person name="Lipzen A."/>
            <person name="Lutzoni F."/>
            <person name="Magnuson J."/>
            <person name="Mondo S."/>
            <person name="Nolan M."/>
            <person name="Ohm R."/>
            <person name="Pangilinan J."/>
            <person name="Park H.-J."/>
            <person name="Ramirez L."/>
            <person name="Alfaro M."/>
            <person name="Sun H."/>
            <person name="Tritt A."/>
            <person name="Yoshinaga Y."/>
            <person name="Zwiers L.-H."/>
            <person name="Turgeon B."/>
            <person name="Goodwin S."/>
            <person name="Spatafora J."/>
            <person name="Crous P."/>
            <person name="Grigoriev I."/>
        </authorList>
    </citation>
    <scope>NUCLEOTIDE SEQUENCE</scope>
    <source>
        <strain evidence="3">CBS 262.69</strain>
    </source>
</reference>
<name>A0A6G1I7N2_9PEZI</name>
<feature type="region of interest" description="Disordered" evidence="1">
    <location>
        <begin position="59"/>
        <end position="84"/>
    </location>
</feature>
<dbReference type="Proteomes" id="UP000799640">
    <property type="component" value="Unassembled WGS sequence"/>
</dbReference>
<accession>A0A6G1I7N2</accession>
<proteinExistence type="predicted"/>
<protein>
    <submittedName>
        <fullName evidence="3">Uncharacterized protein</fullName>
    </submittedName>
</protein>
<dbReference type="AlphaFoldDB" id="A0A6G1I7N2"/>